<keyword evidence="3" id="KW-1185">Reference proteome</keyword>
<feature type="compositionally biased region" description="Polar residues" evidence="1">
    <location>
        <begin position="195"/>
        <end position="214"/>
    </location>
</feature>
<dbReference type="EMBL" id="JAMSHJ010000005">
    <property type="protein sequence ID" value="KAI5404558.1"/>
    <property type="molecule type" value="Genomic_DNA"/>
</dbReference>
<gene>
    <name evidence="2" type="ORF">KIW84_051639</name>
</gene>
<dbReference type="AlphaFoldDB" id="A0A9D5ADX0"/>
<reference evidence="2 3" key="1">
    <citation type="journal article" date="2022" name="Nat. Genet.">
        <title>Improved pea reference genome and pan-genome highlight genomic features and evolutionary characteristics.</title>
        <authorList>
            <person name="Yang T."/>
            <person name="Liu R."/>
            <person name="Luo Y."/>
            <person name="Hu S."/>
            <person name="Wang D."/>
            <person name="Wang C."/>
            <person name="Pandey M.K."/>
            <person name="Ge S."/>
            <person name="Xu Q."/>
            <person name="Li N."/>
            <person name="Li G."/>
            <person name="Huang Y."/>
            <person name="Saxena R.K."/>
            <person name="Ji Y."/>
            <person name="Li M."/>
            <person name="Yan X."/>
            <person name="He Y."/>
            <person name="Liu Y."/>
            <person name="Wang X."/>
            <person name="Xiang C."/>
            <person name="Varshney R.K."/>
            <person name="Ding H."/>
            <person name="Gao S."/>
            <person name="Zong X."/>
        </authorList>
    </citation>
    <scope>NUCLEOTIDE SEQUENCE [LARGE SCALE GENOMIC DNA]</scope>
    <source>
        <strain evidence="2 3">cv. Zhongwan 6</strain>
    </source>
</reference>
<dbReference type="Proteomes" id="UP001058974">
    <property type="component" value="Chromosome 5"/>
</dbReference>
<evidence type="ECO:0000313" key="3">
    <source>
        <dbReference type="Proteomes" id="UP001058974"/>
    </source>
</evidence>
<evidence type="ECO:0000256" key="1">
    <source>
        <dbReference type="SAM" id="MobiDB-lite"/>
    </source>
</evidence>
<feature type="region of interest" description="Disordered" evidence="1">
    <location>
        <begin position="186"/>
        <end position="214"/>
    </location>
</feature>
<comment type="caution">
    <text evidence="2">The sequence shown here is derived from an EMBL/GenBank/DDBJ whole genome shotgun (WGS) entry which is preliminary data.</text>
</comment>
<organism evidence="2 3">
    <name type="scientific">Pisum sativum</name>
    <name type="common">Garden pea</name>
    <name type="synonym">Lathyrus oleraceus</name>
    <dbReference type="NCBI Taxonomy" id="3888"/>
    <lineage>
        <taxon>Eukaryota</taxon>
        <taxon>Viridiplantae</taxon>
        <taxon>Streptophyta</taxon>
        <taxon>Embryophyta</taxon>
        <taxon>Tracheophyta</taxon>
        <taxon>Spermatophyta</taxon>
        <taxon>Magnoliopsida</taxon>
        <taxon>eudicotyledons</taxon>
        <taxon>Gunneridae</taxon>
        <taxon>Pentapetalae</taxon>
        <taxon>rosids</taxon>
        <taxon>fabids</taxon>
        <taxon>Fabales</taxon>
        <taxon>Fabaceae</taxon>
        <taxon>Papilionoideae</taxon>
        <taxon>50 kb inversion clade</taxon>
        <taxon>NPAAA clade</taxon>
        <taxon>Hologalegina</taxon>
        <taxon>IRL clade</taxon>
        <taxon>Fabeae</taxon>
        <taxon>Lathyrus</taxon>
    </lineage>
</organism>
<dbReference type="PANTHER" id="PTHR31973:SF187">
    <property type="entry name" value="MUTATOR TRANSPOSASE MUDRA PROTEIN"/>
    <property type="match status" value="1"/>
</dbReference>
<dbReference type="PANTHER" id="PTHR31973">
    <property type="entry name" value="POLYPROTEIN, PUTATIVE-RELATED"/>
    <property type="match status" value="1"/>
</dbReference>
<accession>A0A9D5ADX0</accession>
<sequence>MSRFRGTICPKVEQVIERLKRAADGWTPTWHVDDAFNIFSVTNGINTFEVNLQRHYYACRKWALRGIPRVHAIVGILHNKVEVDPFDIGMKPGFFITYSYIVLPSNGPRLWPATNGGKTNPPIMRKALGRPKKKTIMTNDEPTSSNVLSRNLNTIKCKSCGTLGHNSRTFKGKIAVDRQLEKGSNKVNKIKKQRNTSTKESAIVLTQGSQENNS</sequence>
<protein>
    <submittedName>
        <fullName evidence="2">Uncharacterized protein</fullName>
    </submittedName>
</protein>
<evidence type="ECO:0000313" key="2">
    <source>
        <dbReference type="EMBL" id="KAI5404558.1"/>
    </source>
</evidence>
<proteinExistence type="predicted"/>
<dbReference type="Gramene" id="Psat05G0163900-T1">
    <property type="protein sequence ID" value="KAI5404558.1"/>
    <property type="gene ID" value="KIW84_051639"/>
</dbReference>
<name>A0A9D5ADX0_PEA</name>